<evidence type="ECO:0000256" key="2">
    <source>
        <dbReference type="ARBA" id="ARBA00007343"/>
    </source>
</evidence>
<reference evidence="13" key="1">
    <citation type="submission" date="2025-08" db="UniProtKB">
        <authorList>
            <consortium name="RefSeq"/>
        </authorList>
    </citation>
    <scope>IDENTIFICATION</scope>
</reference>
<keyword evidence="7" id="KW-1015">Disulfide bond</keyword>
<dbReference type="InterPro" id="IPR057244">
    <property type="entry name" value="GAIN_B"/>
</dbReference>
<keyword evidence="4" id="KW-0732">Signal</keyword>
<dbReference type="PRINTS" id="PR01695">
    <property type="entry name" value="IGHEPTARCPTR"/>
</dbReference>
<feature type="transmembrane region" description="Helical" evidence="9">
    <location>
        <begin position="257"/>
        <end position="277"/>
    </location>
</feature>
<evidence type="ECO:0000313" key="12">
    <source>
        <dbReference type="Proteomes" id="UP000694871"/>
    </source>
</evidence>
<evidence type="ECO:0000256" key="6">
    <source>
        <dbReference type="ARBA" id="ARBA00023136"/>
    </source>
</evidence>
<feature type="transmembrane region" description="Helical" evidence="9">
    <location>
        <begin position="373"/>
        <end position="396"/>
    </location>
</feature>
<dbReference type="Pfam" id="PF01825">
    <property type="entry name" value="GPS"/>
    <property type="match status" value="1"/>
</dbReference>
<dbReference type="InterPro" id="IPR008078">
    <property type="entry name" value="GPCR_2_Ig-hepta-like_rcpt"/>
</dbReference>
<evidence type="ECO:0000259" key="10">
    <source>
        <dbReference type="PROSITE" id="PS50221"/>
    </source>
</evidence>
<dbReference type="Proteomes" id="UP000694871">
    <property type="component" value="Unplaced"/>
</dbReference>
<dbReference type="PROSITE" id="PS50261">
    <property type="entry name" value="G_PROTEIN_RECEP_F2_4"/>
    <property type="match status" value="1"/>
</dbReference>
<dbReference type="SUPFAM" id="SSF81321">
    <property type="entry name" value="Family A G protein-coupled receptor-like"/>
    <property type="match status" value="1"/>
</dbReference>
<evidence type="ECO:0000256" key="1">
    <source>
        <dbReference type="ARBA" id="ARBA00004141"/>
    </source>
</evidence>
<feature type="transmembrane region" description="Helical" evidence="9">
    <location>
        <begin position="422"/>
        <end position="440"/>
    </location>
</feature>
<accession>A0ABM1K4A0</accession>
<protein>
    <submittedName>
        <fullName evidence="13">Adhesion G protein-coupled receptor F4-like</fullName>
    </submittedName>
</protein>
<evidence type="ECO:0000256" key="3">
    <source>
        <dbReference type="ARBA" id="ARBA00022692"/>
    </source>
</evidence>
<evidence type="ECO:0000256" key="9">
    <source>
        <dbReference type="SAM" id="Phobius"/>
    </source>
</evidence>
<dbReference type="GeneID" id="107111996"/>
<keyword evidence="8" id="KW-0325">Glycoprotein</keyword>
<feature type="domain" description="GAIN-B" evidence="10">
    <location>
        <begin position="63"/>
        <end position="211"/>
    </location>
</feature>
<dbReference type="InterPro" id="IPR017981">
    <property type="entry name" value="GPCR_2-like_7TM"/>
</dbReference>
<feature type="transmembrane region" description="Helical" evidence="9">
    <location>
        <begin position="328"/>
        <end position="348"/>
    </location>
</feature>
<dbReference type="PANTHER" id="PTHR45813:SF1">
    <property type="entry name" value="ADHESION G PROTEIN-COUPLED RECEPTOR F4"/>
    <property type="match status" value="1"/>
</dbReference>
<gene>
    <name evidence="13" type="primary">LOC107111996</name>
</gene>
<keyword evidence="12" id="KW-1185">Reference proteome</keyword>
<comment type="subcellular location">
    <subcellularLocation>
        <location evidence="1">Membrane</location>
        <topology evidence="1">Multi-pass membrane protein</topology>
    </subcellularLocation>
</comment>
<dbReference type="PRINTS" id="PR00249">
    <property type="entry name" value="GPCRSECRETIN"/>
</dbReference>
<sequence length="492" mass="53403">GYNKMANHILNSTTLPNWAYVSDQNASSILLESVISFAGKLRIGSSPLDVSDLFIAAKGARIHKNTPEKSFTFSMGFNDSKSHLNGTVSLPREGLQRLPADSPVIVVALPTLGPIIEKTLSKGGASKGASVNGMVLSVALPEALEKVSFAFEKMNKTASALCAAWHSALRRWDETACELEKESPAVVTCRCQHRPALFQSFSILVSPVALKHPALHFITCVGLVVSICSLVLCLAIEAAVWRQVTQTQISYMRHVCLVNIATSLLVADALFIVAAFVNGTPRNHNGCVAATFFVHFSYLALFFWMLALGFLILYGLLFIFWHLRKSTLLAAAFGIGYGCPAVIALLTVTTTEPRKGYLRDDACWLNWNETKALLAFVIPAFLIIGVNLVVALVVIARSGRSSAGDRSKTQDLATAIRVSKNLVLLTPLLGLTWGFGLAIVHDASLALHIVFSLLNAFQGFFILLFGTLLDRKTRESLQMKCFPSKTSSDTTL</sequence>
<dbReference type="InterPro" id="IPR000203">
    <property type="entry name" value="GPS"/>
</dbReference>
<proteinExistence type="inferred from homology"/>
<dbReference type="Gene3D" id="1.20.1070.10">
    <property type="entry name" value="Rhodopsin 7-helix transmembrane proteins"/>
    <property type="match status" value="1"/>
</dbReference>
<comment type="similarity">
    <text evidence="2">Belongs to the G-protein coupled receptor 2 family. Adhesion G-protein coupled receptor (ADGR) subfamily.</text>
</comment>
<dbReference type="PANTHER" id="PTHR45813">
    <property type="entry name" value="IG-LIKE DOMAIN-CONTAINING PROTEIN"/>
    <property type="match status" value="1"/>
</dbReference>
<evidence type="ECO:0000256" key="8">
    <source>
        <dbReference type="ARBA" id="ARBA00023180"/>
    </source>
</evidence>
<evidence type="ECO:0000256" key="5">
    <source>
        <dbReference type="ARBA" id="ARBA00022989"/>
    </source>
</evidence>
<dbReference type="InterPro" id="IPR046338">
    <property type="entry name" value="GAIN_dom_sf"/>
</dbReference>
<feature type="transmembrane region" description="Helical" evidence="9">
    <location>
        <begin position="446"/>
        <end position="469"/>
    </location>
</feature>
<evidence type="ECO:0000256" key="7">
    <source>
        <dbReference type="ARBA" id="ARBA00023157"/>
    </source>
</evidence>
<evidence type="ECO:0000256" key="4">
    <source>
        <dbReference type="ARBA" id="ARBA00022729"/>
    </source>
</evidence>
<evidence type="ECO:0000259" key="11">
    <source>
        <dbReference type="PROSITE" id="PS50261"/>
    </source>
</evidence>
<keyword evidence="3 9" id="KW-0812">Transmembrane</keyword>
<organism evidence="12 13">
    <name type="scientific">Gekko japonicus</name>
    <name type="common">Schlegel's Japanese gecko</name>
    <dbReference type="NCBI Taxonomy" id="146911"/>
    <lineage>
        <taxon>Eukaryota</taxon>
        <taxon>Metazoa</taxon>
        <taxon>Chordata</taxon>
        <taxon>Craniata</taxon>
        <taxon>Vertebrata</taxon>
        <taxon>Euteleostomi</taxon>
        <taxon>Lepidosauria</taxon>
        <taxon>Squamata</taxon>
        <taxon>Bifurcata</taxon>
        <taxon>Gekkota</taxon>
        <taxon>Gekkonidae</taxon>
        <taxon>Gekkoninae</taxon>
        <taxon>Gekko</taxon>
    </lineage>
</organism>
<dbReference type="InterPro" id="IPR000832">
    <property type="entry name" value="GPCR_2_secretin-like"/>
</dbReference>
<dbReference type="Pfam" id="PF00002">
    <property type="entry name" value="7tm_2"/>
    <property type="match status" value="1"/>
</dbReference>
<dbReference type="PROSITE" id="PS50221">
    <property type="entry name" value="GAIN_B"/>
    <property type="match status" value="1"/>
</dbReference>
<feature type="non-terminal residue" evidence="13">
    <location>
        <position position="1"/>
    </location>
</feature>
<dbReference type="Gene3D" id="2.60.220.50">
    <property type="match status" value="1"/>
</dbReference>
<feature type="transmembrane region" description="Helical" evidence="9">
    <location>
        <begin position="214"/>
        <end position="236"/>
    </location>
</feature>
<feature type="transmembrane region" description="Helical" evidence="9">
    <location>
        <begin position="297"/>
        <end position="321"/>
    </location>
</feature>
<keyword evidence="5 9" id="KW-1133">Transmembrane helix</keyword>
<dbReference type="InterPro" id="IPR051587">
    <property type="entry name" value="Adhesion_GPCR"/>
</dbReference>
<name>A0ABM1K4A0_GEKJA</name>
<feature type="domain" description="G-protein coupled receptors family 2 profile 2" evidence="11">
    <location>
        <begin position="215"/>
        <end position="470"/>
    </location>
</feature>
<keyword evidence="6 9" id="KW-0472">Membrane</keyword>
<evidence type="ECO:0000313" key="13">
    <source>
        <dbReference type="RefSeq" id="XP_015268537.1"/>
    </source>
</evidence>
<dbReference type="RefSeq" id="XP_015268537.1">
    <property type="nucleotide sequence ID" value="XM_015413051.1"/>
</dbReference>